<dbReference type="Proteomes" id="UP000224915">
    <property type="component" value="Unassembled WGS sequence"/>
</dbReference>
<evidence type="ECO:0000313" key="1">
    <source>
        <dbReference type="EMBL" id="PFG18826.1"/>
    </source>
</evidence>
<protein>
    <submittedName>
        <fullName evidence="1">Transcriptional regulator, AbiEi antitoxin, Type IV TA system</fullName>
    </submittedName>
</protein>
<comment type="caution">
    <text evidence="1">The sequence shown here is derived from an EMBL/GenBank/DDBJ whole genome shotgun (WGS) entry which is preliminary data.</text>
</comment>
<dbReference type="AlphaFoldDB" id="A0A2A9CXG4"/>
<organism evidence="1 2">
    <name type="scientific">Serinibacter salmoneus</name>
    <dbReference type="NCBI Taxonomy" id="556530"/>
    <lineage>
        <taxon>Bacteria</taxon>
        <taxon>Bacillati</taxon>
        <taxon>Actinomycetota</taxon>
        <taxon>Actinomycetes</taxon>
        <taxon>Micrococcales</taxon>
        <taxon>Beutenbergiaceae</taxon>
        <taxon>Serinibacter</taxon>
    </lineage>
</organism>
<reference evidence="1 2" key="1">
    <citation type="submission" date="2017-10" db="EMBL/GenBank/DDBJ databases">
        <title>Sequencing the genomes of 1000 actinobacteria strains.</title>
        <authorList>
            <person name="Klenk H.-P."/>
        </authorList>
    </citation>
    <scope>NUCLEOTIDE SEQUENCE [LARGE SCALE GENOMIC DNA]</scope>
    <source>
        <strain evidence="1 2">DSM 21801</strain>
    </source>
</reference>
<name>A0A2A9CXG4_9MICO</name>
<sequence length="315" mass="33852">MEPCERVRALGGAARFSDIGASRHHLRVLVEEGRLDRPARGCYALPGARPEVVAAIRAGGVVSCVSALRLMGFDVPGRDTGLHCSVPPGRGSRARAHVHRLHHEDVTALAGTRVVGGVHAAARAATCLHYDDAVALLDHVCRPRRGRPRIALARVLALVAAREPARARALAIDVDTASRSFRETEVRLGLRRAGLRAATGLVLPGVGEVDLLVEGVVVAEIDGFAYHSERAEYVRDRRRDRSAIHLGHPTLRFAYEDSTVPRVLGSVQGVLAANPEPLPFAPRVPADVRVQVAAIRASALRAENRRCARGPATQR</sequence>
<accession>A0A2A9CXG4</accession>
<gene>
    <name evidence="1" type="ORF">ATL40_0370</name>
</gene>
<proteinExistence type="predicted"/>
<evidence type="ECO:0000313" key="2">
    <source>
        <dbReference type="Proteomes" id="UP000224915"/>
    </source>
</evidence>
<dbReference type="EMBL" id="PDJD01000001">
    <property type="protein sequence ID" value="PFG18826.1"/>
    <property type="molecule type" value="Genomic_DNA"/>
</dbReference>
<keyword evidence="2" id="KW-1185">Reference proteome</keyword>